<dbReference type="AlphaFoldDB" id="A0A2X2KR20"/>
<keyword evidence="1" id="KW-1133">Transmembrane helix</keyword>
<gene>
    <name evidence="2" type="ORF">NCTC11343_01141</name>
</gene>
<evidence type="ECO:0000256" key="1">
    <source>
        <dbReference type="SAM" id="Phobius"/>
    </source>
</evidence>
<organism evidence="2 3">
    <name type="scientific">Sphingobacterium multivorum</name>
    <dbReference type="NCBI Taxonomy" id="28454"/>
    <lineage>
        <taxon>Bacteria</taxon>
        <taxon>Pseudomonadati</taxon>
        <taxon>Bacteroidota</taxon>
        <taxon>Sphingobacteriia</taxon>
        <taxon>Sphingobacteriales</taxon>
        <taxon>Sphingobacteriaceae</taxon>
        <taxon>Sphingobacterium</taxon>
    </lineage>
</organism>
<accession>A0A2X2KR20</accession>
<dbReference type="Proteomes" id="UP000251241">
    <property type="component" value="Unassembled WGS sequence"/>
</dbReference>
<keyword evidence="1" id="KW-0812">Transmembrane</keyword>
<evidence type="ECO:0000313" key="2">
    <source>
        <dbReference type="EMBL" id="SPZ84599.1"/>
    </source>
</evidence>
<sequence>MRRSGVYKWIAICCLFLFLILQYLMIARSYEIKRSELFQKEKKAIKVVYDKYISNDKIFPGGQKLIDSTLMPHLVRLKAYYQDDSNAFNNLKDSIAKTLVTRLRNHPAMDSLFHKIRSEVNLGEGFGYAIVLKDVSVTFDAKTFIPIMDFGIDQHIPIGGEFRFIDKDNIVSSIAITANSKMSNRVAFTLYVGNIDTNFSVLRSIFPLLLLSGCCIIGIVWLYLMTYSSWIKQKKNGGNGF</sequence>
<proteinExistence type="predicted"/>
<feature type="transmembrane region" description="Helical" evidence="1">
    <location>
        <begin position="205"/>
        <end position="225"/>
    </location>
</feature>
<reference evidence="2 3" key="1">
    <citation type="submission" date="2018-06" db="EMBL/GenBank/DDBJ databases">
        <authorList>
            <consortium name="Pathogen Informatics"/>
            <person name="Doyle S."/>
        </authorList>
    </citation>
    <scope>NUCLEOTIDE SEQUENCE [LARGE SCALE GENOMIC DNA]</scope>
    <source>
        <strain evidence="2 3">NCTC11343</strain>
    </source>
</reference>
<evidence type="ECO:0000313" key="3">
    <source>
        <dbReference type="Proteomes" id="UP000251241"/>
    </source>
</evidence>
<protein>
    <submittedName>
        <fullName evidence="2">Uncharacterized protein</fullName>
    </submittedName>
</protein>
<keyword evidence="1" id="KW-0472">Membrane</keyword>
<name>A0A2X2KR20_SPHMU</name>
<dbReference type="EMBL" id="UAUU01000002">
    <property type="protein sequence ID" value="SPZ84599.1"/>
    <property type="molecule type" value="Genomic_DNA"/>
</dbReference>